<keyword evidence="3" id="KW-1185">Reference proteome</keyword>
<sequence>MTGKRFLNILYENVPAKIDTRDMEDFSEVEDKVQRKYGLVVGAAYIQLWNLNDTPPTQLDDLKDIKALPDQYYKTPKEAGALFLTVQLLPSFASRQTAQFHMFNNNLSPPALSDFWNAFKACTTPIVENNVIQLPNNIFILGNQTLGSSIFIRHCYPKLLHDALSIIETHEYPHLVILGNPGIGKTYFGYVLLLELARSGATVVYQSGKAECRYLFCTEGVFKGRKDDYTAYLDISSTFYIVDATTPVDVAAKTILLSSPRRDVWYKFSNDHCTRRYMPVWSEEEIELCRAVLFSNLPQTEVKSLYDRWGGIPRYVLENARNMIQQRDLDDAITAFDLDWLVKAIGNAEASEAATHRLIHLHVASDFCTRHYLFASEYVADQVYLQLYKMKREELLQFLSVSGGIGDIGVLRGVLFERHAHTVIANGGKFRIRELIRPKPKLEDSSKQVDLHAVKELELPRLEQLVFDNDLEVQSANDSYYYRPRITNYESVDSFEKPNLLFQMTCASKHPCKQAGIHKVLNLLGNPSNPSLYFVVPIDRFSDFKYQKFEDAQGKPMQEPTYADVKKVKQFVLAIELTGSR</sequence>
<name>A0AAD5UG49_9FUNG</name>
<dbReference type="PANTHER" id="PTHR33129">
    <property type="entry name" value="PROTEIN KINASE DOMAIN-CONTAINING PROTEIN-RELATED"/>
    <property type="match status" value="1"/>
</dbReference>
<evidence type="ECO:0000313" key="3">
    <source>
        <dbReference type="Proteomes" id="UP001210925"/>
    </source>
</evidence>
<accession>A0AAD5UG49</accession>
<organism evidence="1 3">
    <name type="scientific">Boothiomyces macroporosus</name>
    <dbReference type="NCBI Taxonomy" id="261099"/>
    <lineage>
        <taxon>Eukaryota</taxon>
        <taxon>Fungi</taxon>
        <taxon>Fungi incertae sedis</taxon>
        <taxon>Chytridiomycota</taxon>
        <taxon>Chytridiomycota incertae sedis</taxon>
        <taxon>Chytridiomycetes</taxon>
        <taxon>Rhizophydiales</taxon>
        <taxon>Terramycetaceae</taxon>
        <taxon>Boothiomyces</taxon>
    </lineage>
</organism>
<dbReference type="EMBL" id="JADGKB010000088">
    <property type="protein sequence ID" value="KAJ3254311.1"/>
    <property type="molecule type" value="Genomic_DNA"/>
</dbReference>
<reference evidence="1" key="1">
    <citation type="submission" date="2020-05" db="EMBL/GenBank/DDBJ databases">
        <title>Phylogenomic resolution of chytrid fungi.</title>
        <authorList>
            <person name="Stajich J.E."/>
            <person name="Amses K."/>
            <person name="Simmons R."/>
            <person name="Seto K."/>
            <person name="Myers J."/>
            <person name="Bonds A."/>
            <person name="Quandt C.A."/>
            <person name="Barry K."/>
            <person name="Liu P."/>
            <person name="Grigoriev I."/>
            <person name="Longcore J.E."/>
            <person name="James T.Y."/>
        </authorList>
    </citation>
    <scope>NUCLEOTIDE SEQUENCE</scope>
    <source>
        <strain evidence="1">PLAUS21</strain>
    </source>
</reference>
<gene>
    <name evidence="1" type="ORF">HK103_007281</name>
    <name evidence="2" type="ORF">HK103_007282</name>
</gene>
<dbReference type="SUPFAM" id="SSF52540">
    <property type="entry name" value="P-loop containing nucleoside triphosphate hydrolases"/>
    <property type="match status" value="1"/>
</dbReference>
<dbReference type="InterPro" id="IPR027417">
    <property type="entry name" value="P-loop_NTPase"/>
</dbReference>
<dbReference type="EMBL" id="JADGKB010000088">
    <property type="protein sequence ID" value="KAJ3254312.1"/>
    <property type="molecule type" value="Genomic_DNA"/>
</dbReference>
<comment type="caution">
    <text evidence="1">The sequence shown here is derived from an EMBL/GenBank/DDBJ whole genome shotgun (WGS) entry which is preliminary data.</text>
</comment>
<dbReference type="InterPro" id="IPR052980">
    <property type="entry name" value="Crinkler_effector"/>
</dbReference>
<evidence type="ECO:0000313" key="2">
    <source>
        <dbReference type="EMBL" id="KAJ3254312.1"/>
    </source>
</evidence>
<protein>
    <recommendedName>
        <fullName evidence="4">Crinkler (CRN) family protein</fullName>
    </recommendedName>
</protein>
<dbReference type="AlphaFoldDB" id="A0AAD5UG49"/>
<proteinExistence type="predicted"/>
<evidence type="ECO:0000313" key="1">
    <source>
        <dbReference type="EMBL" id="KAJ3254311.1"/>
    </source>
</evidence>
<dbReference type="Proteomes" id="UP001210925">
    <property type="component" value="Unassembled WGS sequence"/>
</dbReference>
<evidence type="ECO:0008006" key="4">
    <source>
        <dbReference type="Google" id="ProtNLM"/>
    </source>
</evidence>
<dbReference type="PANTHER" id="PTHR33129:SF1">
    <property type="entry name" value="ATP-BINDING PROTEIN"/>
    <property type="match status" value="1"/>
</dbReference>